<accession>A0A5B7G5L4</accession>
<reference evidence="2 3" key="1">
    <citation type="submission" date="2019-05" db="EMBL/GenBank/DDBJ databases">
        <title>Another draft genome of Portunus trituberculatus and its Hox gene families provides insights of decapod evolution.</title>
        <authorList>
            <person name="Jeong J.-H."/>
            <person name="Song I."/>
            <person name="Kim S."/>
            <person name="Choi T."/>
            <person name="Kim D."/>
            <person name="Ryu S."/>
            <person name="Kim W."/>
        </authorList>
    </citation>
    <scope>NUCLEOTIDE SEQUENCE [LARGE SCALE GENOMIC DNA]</scope>
    <source>
        <tissue evidence="2">Muscle</tissue>
    </source>
</reference>
<name>A0A5B7G5L4_PORTR</name>
<evidence type="ECO:0000313" key="3">
    <source>
        <dbReference type="Proteomes" id="UP000324222"/>
    </source>
</evidence>
<dbReference type="AlphaFoldDB" id="A0A5B7G5L4"/>
<sequence length="106" mass="11718">MIPPSGAMRPSFPARLRERQHSLGLCLLGLCVIKSPTIHCLSHSRPPPLCLPVHQDQQERYFTFTSYTSHNPSLCLSNLPMHAPPFVPSRSTPSTPATHALHTAEL</sequence>
<feature type="region of interest" description="Disordered" evidence="1">
    <location>
        <begin position="86"/>
        <end position="106"/>
    </location>
</feature>
<keyword evidence="3" id="KW-1185">Reference proteome</keyword>
<dbReference type="Proteomes" id="UP000324222">
    <property type="component" value="Unassembled WGS sequence"/>
</dbReference>
<organism evidence="2 3">
    <name type="scientific">Portunus trituberculatus</name>
    <name type="common">Swimming crab</name>
    <name type="synonym">Neptunus trituberculatus</name>
    <dbReference type="NCBI Taxonomy" id="210409"/>
    <lineage>
        <taxon>Eukaryota</taxon>
        <taxon>Metazoa</taxon>
        <taxon>Ecdysozoa</taxon>
        <taxon>Arthropoda</taxon>
        <taxon>Crustacea</taxon>
        <taxon>Multicrustacea</taxon>
        <taxon>Malacostraca</taxon>
        <taxon>Eumalacostraca</taxon>
        <taxon>Eucarida</taxon>
        <taxon>Decapoda</taxon>
        <taxon>Pleocyemata</taxon>
        <taxon>Brachyura</taxon>
        <taxon>Eubrachyura</taxon>
        <taxon>Portunoidea</taxon>
        <taxon>Portunidae</taxon>
        <taxon>Portuninae</taxon>
        <taxon>Portunus</taxon>
    </lineage>
</organism>
<proteinExistence type="predicted"/>
<comment type="caution">
    <text evidence="2">The sequence shown here is derived from an EMBL/GenBank/DDBJ whole genome shotgun (WGS) entry which is preliminary data.</text>
</comment>
<gene>
    <name evidence="2" type="ORF">E2C01_046631</name>
</gene>
<dbReference type="EMBL" id="VSRR010011124">
    <property type="protein sequence ID" value="MPC52755.1"/>
    <property type="molecule type" value="Genomic_DNA"/>
</dbReference>
<protein>
    <submittedName>
        <fullName evidence="2">Uncharacterized protein</fullName>
    </submittedName>
</protein>
<evidence type="ECO:0000256" key="1">
    <source>
        <dbReference type="SAM" id="MobiDB-lite"/>
    </source>
</evidence>
<evidence type="ECO:0000313" key="2">
    <source>
        <dbReference type="EMBL" id="MPC52755.1"/>
    </source>
</evidence>